<dbReference type="PRINTS" id="PR00038">
    <property type="entry name" value="HTHLUXR"/>
</dbReference>
<evidence type="ECO:0000313" key="5">
    <source>
        <dbReference type="EMBL" id="AXX98199.1"/>
    </source>
</evidence>
<dbReference type="PROSITE" id="PS50043">
    <property type="entry name" value="HTH_LUXR_2"/>
    <property type="match status" value="1"/>
</dbReference>
<evidence type="ECO:0000256" key="2">
    <source>
        <dbReference type="ARBA" id="ARBA00023125"/>
    </source>
</evidence>
<keyword evidence="1" id="KW-0805">Transcription regulation</keyword>
<dbReference type="PANTHER" id="PTHR44688">
    <property type="entry name" value="DNA-BINDING TRANSCRIPTIONAL ACTIVATOR DEVR_DOSR"/>
    <property type="match status" value="1"/>
</dbReference>
<dbReference type="Pfam" id="PF00196">
    <property type="entry name" value="GerE"/>
    <property type="match status" value="1"/>
</dbReference>
<evidence type="ECO:0000313" key="6">
    <source>
        <dbReference type="Proteomes" id="UP000261704"/>
    </source>
</evidence>
<name>A0A347UH71_9RHOB</name>
<dbReference type="PANTHER" id="PTHR44688:SF25">
    <property type="entry name" value="HTH LUXR-TYPE DOMAIN-CONTAINING PROTEIN"/>
    <property type="match status" value="1"/>
</dbReference>
<dbReference type="Pfam" id="PF03472">
    <property type="entry name" value="Autoind_bind"/>
    <property type="match status" value="1"/>
</dbReference>
<dbReference type="OrthoDB" id="7826109at2"/>
<gene>
    <name evidence="5" type="ORF">BAR1_09800</name>
</gene>
<protein>
    <submittedName>
        <fullName evidence="5">LuxR family transcriptional regulator</fullName>
    </submittedName>
</protein>
<evidence type="ECO:0000259" key="4">
    <source>
        <dbReference type="PROSITE" id="PS50043"/>
    </source>
</evidence>
<dbReference type="AlphaFoldDB" id="A0A347UH71"/>
<dbReference type="InterPro" id="IPR036693">
    <property type="entry name" value="TF_LuxR_autoind-bd_dom_sf"/>
</dbReference>
<organism evidence="5 6">
    <name type="scientific">Profundibacter amoris</name>
    <dbReference type="NCBI Taxonomy" id="2171755"/>
    <lineage>
        <taxon>Bacteria</taxon>
        <taxon>Pseudomonadati</taxon>
        <taxon>Pseudomonadota</taxon>
        <taxon>Alphaproteobacteria</taxon>
        <taxon>Rhodobacterales</taxon>
        <taxon>Paracoccaceae</taxon>
        <taxon>Profundibacter</taxon>
    </lineage>
</organism>
<dbReference type="CDD" id="cd06170">
    <property type="entry name" value="LuxR_C_like"/>
    <property type="match status" value="1"/>
</dbReference>
<sequence>MKDFDTTSVFSDFALAGYYLALRVGFAFPVFEQNKLPTEWVKIYTSQGFILHDPVMKWVYTNTGAVRWSEIAQDDPMGVLGLASTYSLRFGAAISCVDNDQTGQRSFGSFARSDREFSDEEIARLSEEIIRLHIATKPPSNLTKAEKEVLAMVKNGMLLKQMAAELGVSQGAIKQRLKNAKLKLNANNSAQAATKAMEFGLI</sequence>
<dbReference type="RefSeq" id="WP_118942855.1">
    <property type="nucleotide sequence ID" value="NZ_CP032125.1"/>
</dbReference>
<dbReference type="GO" id="GO:0003677">
    <property type="term" value="F:DNA binding"/>
    <property type="evidence" value="ECO:0007669"/>
    <property type="project" value="UniProtKB-KW"/>
</dbReference>
<dbReference type="InterPro" id="IPR005143">
    <property type="entry name" value="TF_LuxR_autoind-bd_dom"/>
</dbReference>
<dbReference type="Proteomes" id="UP000261704">
    <property type="component" value="Chromosome"/>
</dbReference>
<accession>A0A347UH71</accession>
<proteinExistence type="predicted"/>
<dbReference type="Gene3D" id="1.10.10.10">
    <property type="entry name" value="Winged helix-like DNA-binding domain superfamily/Winged helix DNA-binding domain"/>
    <property type="match status" value="1"/>
</dbReference>
<dbReference type="SUPFAM" id="SSF75516">
    <property type="entry name" value="Pheromone-binding domain of LuxR-like quorum-sensing transcription factors"/>
    <property type="match status" value="1"/>
</dbReference>
<dbReference type="Gene3D" id="3.30.450.80">
    <property type="entry name" value="Transcription factor LuxR-like, autoinducer-binding domain"/>
    <property type="match status" value="1"/>
</dbReference>
<dbReference type="KEGG" id="pamo:BAR1_09800"/>
<evidence type="ECO:0000256" key="1">
    <source>
        <dbReference type="ARBA" id="ARBA00023015"/>
    </source>
</evidence>
<dbReference type="EMBL" id="CP032125">
    <property type="protein sequence ID" value="AXX98199.1"/>
    <property type="molecule type" value="Genomic_DNA"/>
</dbReference>
<dbReference type="InterPro" id="IPR000792">
    <property type="entry name" value="Tscrpt_reg_LuxR_C"/>
</dbReference>
<dbReference type="GO" id="GO:0006355">
    <property type="term" value="P:regulation of DNA-templated transcription"/>
    <property type="evidence" value="ECO:0007669"/>
    <property type="project" value="InterPro"/>
</dbReference>
<keyword evidence="2" id="KW-0238">DNA-binding</keyword>
<feature type="domain" description="HTH luxR-type" evidence="4">
    <location>
        <begin position="135"/>
        <end position="200"/>
    </location>
</feature>
<dbReference type="SMART" id="SM00421">
    <property type="entry name" value="HTH_LUXR"/>
    <property type="match status" value="1"/>
</dbReference>
<dbReference type="InterPro" id="IPR016032">
    <property type="entry name" value="Sig_transdc_resp-reg_C-effctor"/>
</dbReference>
<evidence type="ECO:0000256" key="3">
    <source>
        <dbReference type="ARBA" id="ARBA00023163"/>
    </source>
</evidence>
<keyword evidence="3" id="KW-0804">Transcription</keyword>
<reference evidence="5 6" key="1">
    <citation type="submission" date="2018-09" db="EMBL/GenBank/DDBJ databases">
        <title>Profundibacter amoris BAR1 gen. nov., sp. nov., a new member of the Roseobacter clade isolated at Lokis Castle Vent Field on the Arctic Mid-Oceanic Ridge.</title>
        <authorList>
            <person name="Le Moine Bauer S."/>
            <person name="Sjoeberg A.G."/>
            <person name="L'Haridon S."/>
            <person name="Stokke R."/>
            <person name="Roalkvam I."/>
            <person name="Steen I.H."/>
            <person name="Dahle H."/>
        </authorList>
    </citation>
    <scope>NUCLEOTIDE SEQUENCE [LARGE SCALE GENOMIC DNA]</scope>
    <source>
        <strain evidence="5 6">BAR1</strain>
    </source>
</reference>
<dbReference type="SUPFAM" id="SSF46894">
    <property type="entry name" value="C-terminal effector domain of the bipartite response regulators"/>
    <property type="match status" value="1"/>
</dbReference>
<dbReference type="InterPro" id="IPR036388">
    <property type="entry name" value="WH-like_DNA-bd_sf"/>
</dbReference>
<keyword evidence="6" id="KW-1185">Reference proteome</keyword>